<keyword evidence="2" id="KW-1185">Reference proteome</keyword>
<evidence type="ECO:0000313" key="1">
    <source>
        <dbReference type="EMBL" id="OAF06448.1"/>
    </source>
</evidence>
<dbReference type="GeneID" id="32582364"/>
<reference evidence="1 2" key="1">
    <citation type="submission" date="2016-02" db="EMBL/GenBank/DDBJ databases">
        <title>Draft genome sequence of the strain BR 10247T Bradyrhizobium neotropicale isolated from nodules of Centrolobium paraense.</title>
        <authorList>
            <person name="Simoes-Araujo J.L."/>
            <person name="Barauna A.C."/>
            <person name="Silva K."/>
            <person name="Zilli J.E."/>
        </authorList>
    </citation>
    <scope>NUCLEOTIDE SEQUENCE [LARGE SCALE GENOMIC DNA]</scope>
    <source>
        <strain evidence="1 2">BR 10247</strain>
    </source>
</reference>
<evidence type="ECO:0000313" key="2">
    <source>
        <dbReference type="Proteomes" id="UP000077173"/>
    </source>
</evidence>
<dbReference type="AlphaFoldDB" id="A0A176YL14"/>
<proteinExistence type="predicted"/>
<dbReference type="EMBL" id="LSEF01000122">
    <property type="protein sequence ID" value="OAF06448.1"/>
    <property type="molecule type" value="Genomic_DNA"/>
</dbReference>
<name>A0A176YL14_9BRAD</name>
<gene>
    <name evidence="1" type="ORF">AXW67_32300</name>
</gene>
<organism evidence="1 2">
    <name type="scientific">Bradyrhizobium neotropicale</name>
    <dbReference type="NCBI Taxonomy" id="1497615"/>
    <lineage>
        <taxon>Bacteria</taxon>
        <taxon>Pseudomonadati</taxon>
        <taxon>Pseudomonadota</taxon>
        <taxon>Alphaproteobacteria</taxon>
        <taxon>Hyphomicrobiales</taxon>
        <taxon>Nitrobacteraceae</taxon>
        <taxon>Bradyrhizobium</taxon>
    </lineage>
</organism>
<dbReference type="RefSeq" id="WP_063682156.1">
    <property type="nucleotide sequence ID" value="NZ_LSEF01000122.1"/>
</dbReference>
<accession>A0A176YL14</accession>
<sequence length="516" mass="54673">MRKYVDGSNFDFGSDDKPWFGGPSSYSDAQNDVFNFLPDPDVPTHVSLQVHATTTSSSSPGQVVNGTSTITDVDYHWDGITFAQSGGYYPPDNALAAGANVVITAENDAIQITTLQGTSPQTESLNTFFGSVMSSGYFLADARVLYDVVHHQFIVTVDEVNNSLTTSSILMAVSNSDLTTTSLSSANWQFQAASTTYNINGITTWADQPLVAVDGHNIYVSTNQFSASGTYEGSVLTVFDDGLFTGSHSNFVSATAYAAPSYQTAEISGRGTYYGEYLIANTHNSLSIFESVGGVNSTPVTVSLGNIDFGNGAYSASQYGTRYKLDAGDGRITSAAYDSANQKLYVVFEGQPSSSKAPPSVEWVQLDMHDFNSTGGATAPTVLHAGNLNSLLPTTGATAGAATFNGSVAVDGNGDVLFNFNVSGSHMYAADYFTFWKGAGSATATTTPNFVAPTDYHDSVAAYVDPAHDLVGRWGDYSTATFDPAHANGFYLSNEFDNGKVLGYSSWSTSVDHILV</sequence>
<dbReference type="Proteomes" id="UP000077173">
    <property type="component" value="Unassembled WGS sequence"/>
</dbReference>
<protein>
    <submittedName>
        <fullName evidence="1">Uncharacterized protein</fullName>
    </submittedName>
</protein>
<comment type="caution">
    <text evidence="1">The sequence shown here is derived from an EMBL/GenBank/DDBJ whole genome shotgun (WGS) entry which is preliminary data.</text>
</comment>